<evidence type="ECO:0000313" key="13">
    <source>
        <dbReference type="Proteomes" id="UP000694555"/>
    </source>
</evidence>
<keyword evidence="13" id="KW-1185">Reference proteome</keyword>
<evidence type="ECO:0000256" key="6">
    <source>
        <dbReference type="ARBA" id="ARBA00039638"/>
    </source>
</evidence>
<accession>A0A8C0BXH9</accession>
<dbReference type="InterPro" id="IPR020845">
    <property type="entry name" value="AMP-binding_CS"/>
</dbReference>
<dbReference type="GO" id="GO:0031956">
    <property type="term" value="F:medium-chain fatty acid-CoA ligase activity"/>
    <property type="evidence" value="ECO:0007669"/>
    <property type="project" value="UniProtKB-EC"/>
</dbReference>
<reference evidence="12" key="1">
    <citation type="submission" date="2025-08" db="UniProtKB">
        <authorList>
            <consortium name="Ensembl"/>
        </authorList>
    </citation>
    <scope>IDENTIFICATION</scope>
</reference>
<evidence type="ECO:0000256" key="8">
    <source>
        <dbReference type="ARBA" id="ARBA00048277"/>
    </source>
</evidence>
<organism evidence="12 13">
    <name type="scientific">Buteo japonicus</name>
    <dbReference type="NCBI Taxonomy" id="224669"/>
    <lineage>
        <taxon>Eukaryota</taxon>
        <taxon>Metazoa</taxon>
        <taxon>Chordata</taxon>
        <taxon>Craniata</taxon>
        <taxon>Vertebrata</taxon>
        <taxon>Euteleostomi</taxon>
        <taxon>Archelosauria</taxon>
        <taxon>Archosauria</taxon>
        <taxon>Dinosauria</taxon>
        <taxon>Saurischia</taxon>
        <taxon>Theropoda</taxon>
        <taxon>Coelurosauria</taxon>
        <taxon>Aves</taxon>
        <taxon>Neognathae</taxon>
        <taxon>Neoaves</taxon>
        <taxon>Telluraves</taxon>
        <taxon>Accipitrimorphae</taxon>
        <taxon>Accipitriformes</taxon>
        <taxon>Accipitridae</taxon>
        <taxon>Accipitrinae</taxon>
        <taxon>Buteo</taxon>
    </lineage>
</organism>
<protein>
    <recommendedName>
        <fullName evidence="6">Medium-chain acyl-CoA ligase ACSF2, mitochondrial</fullName>
        <ecNumber evidence="5">6.2.1.2</ecNumber>
    </recommendedName>
</protein>
<reference evidence="12" key="2">
    <citation type="submission" date="2025-09" db="UniProtKB">
        <authorList>
            <consortium name="Ensembl"/>
        </authorList>
    </citation>
    <scope>IDENTIFICATION</scope>
</reference>
<comment type="catalytic activity">
    <reaction evidence="8">
        <text>a medium-chain fatty acid + ATP + CoA = a medium-chain fatty acyl-CoA + AMP + diphosphate</text>
        <dbReference type="Rhea" id="RHEA:48340"/>
        <dbReference type="ChEBI" id="CHEBI:30616"/>
        <dbReference type="ChEBI" id="CHEBI:33019"/>
        <dbReference type="ChEBI" id="CHEBI:57287"/>
        <dbReference type="ChEBI" id="CHEBI:59558"/>
        <dbReference type="ChEBI" id="CHEBI:90546"/>
        <dbReference type="ChEBI" id="CHEBI:456215"/>
        <dbReference type="EC" id="6.2.1.2"/>
    </reaction>
</comment>
<comment type="function">
    <text evidence="4">Acyl-CoA synthases catalyze the initial reaction in fatty acid metabolism, by forming a thioester with CoA. Has some preference toward medium-chain substrates. Plays a role in adipocyte differentiation.</text>
</comment>
<evidence type="ECO:0000256" key="5">
    <source>
        <dbReference type="ARBA" id="ARBA00039009"/>
    </source>
</evidence>
<feature type="region of interest" description="Disordered" evidence="9">
    <location>
        <begin position="489"/>
        <end position="508"/>
    </location>
</feature>
<comment type="catalytic activity">
    <reaction evidence="7">
        <text>octanoate + ATP + CoA = octanoyl-CoA + AMP + diphosphate</text>
        <dbReference type="Rhea" id="RHEA:33631"/>
        <dbReference type="ChEBI" id="CHEBI:25646"/>
        <dbReference type="ChEBI" id="CHEBI:30616"/>
        <dbReference type="ChEBI" id="CHEBI:33019"/>
        <dbReference type="ChEBI" id="CHEBI:57287"/>
        <dbReference type="ChEBI" id="CHEBI:57386"/>
        <dbReference type="ChEBI" id="CHEBI:456215"/>
    </reaction>
</comment>
<evidence type="ECO:0000259" key="11">
    <source>
        <dbReference type="Pfam" id="PF13193"/>
    </source>
</evidence>
<evidence type="ECO:0000256" key="3">
    <source>
        <dbReference type="ARBA" id="ARBA00023098"/>
    </source>
</evidence>
<evidence type="ECO:0000256" key="7">
    <source>
        <dbReference type="ARBA" id="ARBA00047319"/>
    </source>
</evidence>
<dbReference type="GO" id="GO:0006631">
    <property type="term" value="P:fatty acid metabolic process"/>
    <property type="evidence" value="ECO:0007669"/>
    <property type="project" value="TreeGrafter"/>
</dbReference>
<dbReference type="InterPro" id="IPR045851">
    <property type="entry name" value="AMP-bd_C_sf"/>
</dbReference>
<dbReference type="PANTHER" id="PTHR43201">
    <property type="entry name" value="ACYL-COA SYNTHETASE"/>
    <property type="match status" value="1"/>
</dbReference>
<proteinExistence type="inferred from homology"/>
<dbReference type="Gene3D" id="3.40.50.12780">
    <property type="entry name" value="N-terminal domain of ligase-like"/>
    <property type="match status" value="2"/>
</dbReference>
<dbReference type="Proteomes" id="UP000694555">
    <property type="component" value="Unplaced"/>
</dbReference>
<evidence type="ECO:0000256" key="2">
    <source>
        <dbReference type="ARBA" id="ARBA00022598"/>
    </source>
</evidence>
<dbReference type="AlphaFoldDB" id="A0A8C0BXH9"/>
<dbReference type="PROSITE" id="PS00455">
    <property type="entry name" value="AMP_BINDING"/>
    <property type="match status" value="1"/>
</dbReference>
<dbReference type="InterPro" id="IPR000873">
    <property type="entry name" value="AMP-dep_synth/lig_dom"/>
</dbReference>
<dbReference type="InterPro" id="IPR025110">
    <property type="entry name" value="AMP-bd_C"/>
</dbReference>
<dbReference type="PANTHER" id="PTHR43201:SF5">
    <property type="entry name" value="MEDIUM-CHAIN ACYL-COA LIGASE ACSF2, MITOCHONDRIAL"/>
    <property type="match status" value="1"/>
</dbReference>
<dbReference type="Pfam" id="PF00501">
    <property type="entry name" value="AMP-binding"/>
    <property type="match status" value="2"/>
</dbReference>
<feature type="domain" description="AMP-dependent synthetase/ligase" evidence="10">
    <location>
        <begin position="258"/>
        <end position="325"/>
    </location>
</feature>
<evidence type="ECO:0000256" key="4">
    <source>
        <dbReference type="ARBA" id="ARBA00037247"/>
    </source>
</evidence>
<feature type="domain" description="AMP-binding enzyme C-terminal" evidence="11">
    <location>
        <begin position="376"/>
        <end position="432"/>
    </location>
</feature>
<dbReference type="Pfam" id="PF13193">
    <property type="entry name" value="AMP-binding_C"/>
    <property type="match status" value="1"/>
</dbReference>
<keyword evidence="2" id="KW-0436">Ligase</keyword>
<dbReference type="InterPro" id="IPR042099">
    <property type="entry name" value="ANL_N_sf"/>
</dbReference>
<comment type="similarity">
    <text evidence="1">Belongs to the ATP-dependent AMP-binding enzyme family.</text>
</comment>
<evidence type="ECO:0000256" key="9">
    <source>
        <dbReference type="SAM" id="MobiDB-lite"/>
    </source>
</evidence>
<feature type="domain" description="AMP-dependent synthetase/ligase" evidence="10">
    <location>
        <begin position="41"/>
        <end position="247"/>
    </location>
</feature>
<evidence type="ECO:0000256" key="1">
    <source>
        <dbReference type="ARBA" id="ARBA00006432"/>
    </source>
</evidence>
<keyword evidence="3" id="KW-0443">Lipid metabolism</keyword>
<dbReference type="SUPFAM" id="SSF56801">
    <property type="entry name" value="Acetyl-CoA synthetase-like"/>
    <property type="match status" value="1"/>
</dbReference>
<dbReference type="EC" id="6.2.1.2" evidence="5"/>
<evidence type="ECO:0000259" key="10">
    <source>
        <dbReference type="Pfam" id="PF00501"/>
    </source>
</evidence>
<name>A0A8C0BXH9_9AVES</name>
<dbReference type="Ensembl" id="ENSBJAT00000024134.1">
    <property type="protein sequence ID" value="ENSBJAP00000023481.1"/>
    <property type="gene ID" value="ENSBJAG00000015170.1"/>
</dbReference>
<sequence length="539" mass="58752">MGRMVALHTGMPSACHRVTNSYVQGTLDVPLLTKTMGQCLDETVERFPDRNALVFCRDGVRKTFAQFKEEVDHAAAGLLALGLKKGDRLGMWGPNIYEWVLMQFATAQAGIILVSVNPAYQALELEFVIRKVGCKALVFPTQFKTQKYYDILKQSCPELEKSSPGGIKSKRLPDLSIVITVDSKLPGTFHMDEVMQAGDSSHMKQLRAVQRTLSCDEPINIQFTSGTTGSPKGATLSHRNIVNNANLIGLRLGITEQVAYGTTENSPVTFMGFPNDSIARKTETVGCVFPHTEAKIEDPETGQSVPLNTPGELQIRGYCVMLGYWDDPAKTSEVVTAERWYKTGDIASLDEHGYCKIIGRCKDMIIRGGENIYPAELEQFLHTHPKVEEVQVVGVKDSRMGEEICACIRVRAGQDCTEEEIKAFCKGKVGPPVLTLGVPAWVVPAGLATLFPAGCVAVGFLFPDLPFQDPAVRCVCGSVPAHRLRQDSEIQVEGADGEPPSALSLGSQSKNQDKSALLQPALCLLFTCALGHAMETFSP</sequence>
<evidence type="ECO:0000313" key="12">
    <source>
        <dbReference type="Ensembl" id="ENSBJAP00000023481.1"/>
    </source>
</evidence>
<dbReference type="Gene3D" id="3.30.300.30">
    <property type="match status" value="1"/>
</dbReference>